<dbReference type="AlphaFoldDB" id="A0A7C5Z426"/>
<evidence type="ECO:0000313" key="2">
    <source>
        <dbReference type="EMBL" id="HHS01636.1"/>
    </source>
</evidence>
<feature type="transmembrane region" description="Helical" evidence="1">
    <location>
        <begin position="7"/>
        <end position="28"/>
    </location>
</feature>
<feature type="transmembrane region" description="Helical" evidence="1">
    <location>
        <begin position="48"/>
        <end position="68"/>
    </location>
</feature>
<keyword evidence="1" id="KW-1133">Transmembrane helix</keyword>
<keyword evidence="1" id="KW-0472">Membrane</keyword>
<evidence type="ECO:0000256" key="1">
    <source>
        <dbReference type="SAM" id="Phobius"/>
    </source>
</evidence>
<dbReference type="EMBL" id="DRUZ01000044">
    <property type="protein sequence ID" value="HHS01636.1"/>
    <property type="molecule type" value="Genomic_DNA"/>
</dbReference>
<protein>
    <submittedName>
        <fullName evidence="2">Alkaline shock response membrane anchor protein AmaP</fullName>
    </submittedName>
</protein>
<proteinExistence type="predicted"/>
<keyword evidence="1" id="KW-0812">Transmembrane</keyword>
<comment type="caution">
    <text evidence="2">The sequence shown here is derived from an EMBL/GenBank/DDBJ whole genome shotgun (WGS) entry which is preliminary data.</text>
</comment>
<gene>
    <name evidence="2" type="primary">amaP</name>
    <name evidence="2" type="ORF">ENL71_03750</name>
</gene>
<sequence length="179" mass="19853">MKIGERILLTIFTLIVIFLSVIAILLPLNIFDVDTVQAAIYDYMNTPIYAIIPLLLIVMGFSVMFIGVKKKKARLGIIHTNEFGNLLISPKTFESAGYNAVKDIKGIKDASIEIEFDESGVIYYIDAVVTNDVNVPELTKEVQNAIKSHVEVAIGIPVKAINFHVKDMVAPQVPITHLR</sequence>
<accession>A0A7C5Z426</accession>
<dbReference type="NCBIfam" id="NF033218">
    <property type="entry name" value="anchor_AmaP"/>
    <property type="match status" value="1"/>
</dbReference>
<organism evidence="2">
    <name type="scientific">Caldicellulosiruptor owensensis</name>
    <dbReference type="NCBI Taxonomy" id="55205"/>
    <lineage>
        <taxon>Bacteria</taxon>
        <taxon>Bacillati</taxon>
        <taxon>Bacillota</taxon>
        <taxon>Bacillota incertae sedis</taxon>
        <taxon>Caldicellulosiruptorales</taxon>
        <taxon>Caldicellulosiruptoraceae</taxon>
        <taxon>Caldicellulosiruptor</taxon>
    </lineage>
</organism>
<name>A0A7C5Z426_9FIRM</name>
<reference evidence="2" key="1">
    <citation type="journal article" date="2020" name="mSystems">
        <title>Genome- and Community-Level Interaction Insights into Carbon Utilization and Element Cycling Functions of Hydrothermarchaeota in Hydrothermal Sediment.</title>
        <authorList>
            <person name="Zhou Z."/>
            <person name="Liu Y."/>
            <person name="Xu W."/>
            <person name="Pan J."/>
            <person name="Luo Z.H."/>
            <person name="Li M."/>
        </authorList>
    </citation>
    <scope>NUCLEOTIDE SEQUENCE [LARGE SCALE GENOMIC DNA]</scope>
    <source>
        <strain evidence="2">SpSt-102</strain>
    </source>
</reference>